<sequence length="684" mass="76023">MDASEDNGDQSPASSRASSPGRYRSSKNRYDSDNENDNTGVADTSIVDTMARPTKAGRSRKSQSNAAGAGAGAAAGQPTIGKIRHLKKEDGEPLWRKDIQYDFLRAVFDNEEKQFTNSYDANVTEKQTFADLYIDTMARSSKTSKVLRDKLLSDREAAKSMAMVCLLVNVGRMNTTLNFFPEMRAQLRTYHAIPSLQAYQDATAYKQLQDAPRLKSILKGAAEDRLEPHNLNEFKDRDVPRTNPVNLIFLICQQATHIAELHFPNDDEFHNLIMKTNFTSKSRARAFLWLMWFYLESDFTEEGCDENPFGAGVVYDSELSNQGVPKLVPMSNEEEEQENIDTQLEIDFGHEKQAHRAKIIAADAQYAQDHQPSKRAVARGKLLGEDGPSAAILPRIRPSKHESDLDSTRSTPPPRALARLGGAAASRRGAGSLKYQYDASSPAGPGSAVLDGVVPRKPRPPTAHQLAVEHNRNQRVEYILDRGLRKAHHKARKARRQEGAIIRAIHRLDTMADPFVDSDEEEFRYSMDKSVPYRGRGFGGLCQLTSEADDYGEEYVSHVAAFRRSGRRLLRWEAPEYSNRGALRPFRVHRAHDGDTPDMNGEYAEGSERAEFGDKAKSRTNGTANGDVTMEDADDLDDMDKELLGLASGAEEGDGGKDDDDDEELDDVDKTLLGLADDDTDSEG</sequence>
<organism evidence="2 3">
    <name type="scientific">Apiospora kogelbergensis</name>
    <dbReference type="NCBI Taxonomy" id="1337665"/>
    <lineage>
        <taxon>Eukaryota</taxon>
        <taxon>Fungi</taxon>
        <taxon>Dikarya</taxon>
        <taxon>Ascomycota</taxon>
        <taxon>Pezizomycotina</taxon>
        <taxon>Sordariomycetes</taxon>
        <taxon>Xylariomycetidae</taxon>
        <taxon>Amphisphaeriales</taxon>
        <taxon>Apiosporaceae</taxon>
        <taxon>Apiospora</taxon>
    </lineage>
</organism>
<evidence type="ECO:0000256" key="1">
    <source>
        <dbReference type="SAM" id="MobiDB-lite"/>
    </source>
</evidence>
<feature type="compositionally biased region" description="Acidic residues" evidence="1">
    <location>
        <begin position="651"/>
        <end position="667"/>
    </location>
</feature>
<feature type="region of interest" description="Disordered" evidence="1">
    <location>
        <begin position="385"/>
        <end position="416"/>
    </location>
</feature>
<evidence type="ECO:0000313" key="3">
    <source>
        <dbReference type="Proteomes" id="UP001392437"/>
    </source>
</evidence>
<evidence type="ECO:0000313" key="2">
    <source>
        <dbReference type="EMBL" id="KAK8101605.1"/>
    </source>
</evidence>
<keyword evidence="3" id="KW-1185">Reference proteome</keyword>
<reference evidence="2 3" key="1">
    <citation type="submission" date="2023-01" db="EMBL/GenBank/DDBJ databases">
        <title>Analysis of 21 Apiospora genomes using comparative genomics revels a genus with tremendous synthesis potential of carbohydrate active enzymes and secondary metabolites.</title>
        <authorList>
            <person name="Sorensen T."/>
        </authorList>
    </citation>
    <scope>NUCLEOTIDE SEQUENCE [LARGE SCALE GENOMIC DNA]</scope>
    <source>
        <strain evidence="2 3">CBS 117206</strain>
    </source>
</reference>
<gene>
    <name evidence="2" type="ORF">PG999_011979</name>
</gene>
<dbReference type="PANTHER" id="PTHR37287:SF1">
    <property type="entry name" value="INO EIGHTY SUBUNIT 1"/>
    <property type="match status" value="1"/>
</dbReference>
<proteinExistence type="predicted"/>
<name>A0AAW0QEM4_9PEZI</name>
<dbReference type="GO" id="GO:0031011">
    <property type="term" value="C:Ino80 complex"/>
    <property type="evidence" value="ECO:0007669"/>
    <property type="project" value="InterPro"/>
</dbReference>
<feature type="compositionally biased region" description="Low complexity" evidence="1">
    <location>
        <begin position="66"/>
        <end position="76"/>
    </location>
</feature>
<feature type="region of interest" description="Disordered" evidence="1">
    <location>
        <begin position="588"/>
        <end position="684"/>
    </location>
</feature>
<feature type="compositionally biased region" description="Low complexity" evidence="1">
    <location>
        <begin position="11"/>
        <end position="23"/>
    </location>
</feature>
<dbReference type="AlphaFoldDB" id="A0AAW0QEM4"/>
<dbReference type="PANTHER" id="PTHR37287">
    <property type="entry name" value="INO EIGHTY SUBUNIT 1"/>
    <property type="match status" value="1"/>
</dbReference>
<accession>A0AAW0QEM4</accession>
<dbReference type="Proteomes" id="UP001392437">
    <property type="component" value="Unassembled WGS sequence"/>
</dbReference>
<feature type="region of interest" description="Disordered" evidence="1">
    <location>
        <begin position="1"/>
        <end position="76"/>
    </location>
</feature>
<feature type="compositionally biased region" description="Acidic residues" evidence="1">
    <location>
        <begin position="629"/>
        <end position="640"/>
    </location>
</feature>
<dbReference type="EMBL" id="JAQQWP010000009">
    <property type="protein sequence ID" value="KAK8101605.1"/>
    <property type="molecule type" value="Genomic_DNA"/>
</dbReference>
<feature type="compositionally biased region" description="Basic and acidic residues" evidence="1">
    <location>
        <begin position="606"/>
        <end position="617"/>
    </location>
</feature>
<protein>
    <submittedName>
        <fullName evidence="2">INO80 chromatin remodeling complex Ies1</fullName>
    </submittedName>
</protein>
<dbReference type="InterPro" id="IPR038014">
    <property type="entry name" value="Ies1"/>
</dbReference>
<comment type="caution">
    <text evidence="2">The sequence shown here is derived from an EMBL/GenBank/DDBJ whole genome shotgun (WGS) entry which is preliminary data.</text>
</comment>